<keyword evidence="4 5" id="KW-0472">Membrane</keyword>
<dbReference type="OrthoDB" id="2159384at2759"/>
<protein>
    <recommendedName>
        <fullName evidence="6">EXS domain-containing protein</fullName>
    </recommendedName>
</protein>
<feature type="transmembrane region" description="Helical" evidence="5">
    <location>
        <begin position="20"/>
        <end position="40"/>
    </location>
</feature>
<reference evidence="7 8" key="1">
    <citation type="submission" date="2020-02" db="EMBL/GenBank/DDBJ databases">
        <authorList>
            <person name="Ma Q."/>
            <person name="Huang Y."/>
            <person name="Song X."/>
            <person name="Pei D."/>
        </authorList>
    </citation>
    <scope>NUCLEOTIDE SEQUENCE [LARGE SCALE GENOMIC DNA]</scope>
    <source>
        <strain evidence="7">Sxm20200214</strain>
        <tissue evidence="7">Leaf</tissue>
    </source>
</reference>
<evidence type="ECO:0000256" key="1">
    <source>
        <dbReference type="ARBA" id="ARBA00004141"/>
    </source>
</evidence>
<keyword evidence="2 5" id="KW-0812">Transmembrane</keyword>
<gene>
    <name evidence="7" type="ORF">Bca52824_039335</name>
</gene>
<keyword evidence="3 5" id="KW-1133">Transmembrane helix</keyword>
<accession>A0A8X7UWT0</accession>
<dbReference type="Pfam" id="PF03124">
    <property type="entry name" value="EXS"/>
    <property type="match status" value="1"/>
</dbReference>
<evidence type="ECO:0000256" key="3">
    <source>
        <dbReference type="ARBA" id="ARBA00022989"/>
    </source>
</evidence>
<dbReference type="InterPro" id="IPR004342">
    <property type="entry name" value="EXS_C"/>
</dbReference>
<sequence>MGLDTQELFFHKNFLYYNPLVLITIMVWLCGVNLWVFSQTGVDYASIFYLGPDHLSHKEIWKIVLYLSLLLAMEFLRHSPLYMF</sequence>
<comment type="caution">
    <text evidence="7">The sequence shown here is derived from an EMBL/GenBank/DDBJ whole genome shotgun (WGS) entry which is preliminary data.</text>
</comment>
<dbReference type="AlphaFoldDB" id="A0A8X7UWT0"/>
<evidence type="ECO:0000256" key="5">
    <source>
        <dbReference type="SAM" id="Phobius"/>
    </source>
</evidence>
<keyword evidence="8" id="KW-1185">Reference proteome</keyword>
<evidence type="ECO:0000256" key="4">
    <source>
        <dbReference type="ARBA" id="ARBA00023136"/>
    </source>
</evidence>
<name>A0A8X7UWT0_BRACI</name>
<feature type="domain" description="EXS" evidence="6">
    <location>
        <begin position="14"/>
        <end position="75"/>
    </location>
</feature>
<organism evidence="7 8">
    <name type="scientific">Brassica carinata</name>
    <name type="common">Ethiopian mustard</name>
    <name type="synonym">Abyssinian cabbage</name>
    <dbReference type="NCBI Taxonomy" id="52824"/>
    <lineage>
        <taxon>Eukaryota</taxon>
        <taxon>Viridiplantae</taxon>
        <taxon>Streptophyta</taxon>
        <taxon>Embryophyta</taxon>
        <taxon>Tracheophyta</taxon>
        <taxon>Spermatophyta</taxon>
        <taxon>Magnoliopsida</taxon>
        <taxon>eudicotyledons</taxon>
        <taxon>Gunneridae</taxon>
        <taxon>Pentapetalae</taxon>
        <taxon>rosids</taxon>
        <taxon>malvids</taxon>
        <taxon>Brassicales</taxon>
        <taxon>Brassicaceae</taxon>
        <taxon>Brassiceae</taxon>
        <taxon>Brassica</taxon>
    </lineage>
</organism>
<comment type="subcellular location">
    <subcellularLocation>
        <location evidence="1">Membrane</location>
        <topology evidence="1">Multi-pass membrane protein</topology>
    </subcellularLocation>
</comment>
<evidence type="ECO:0000313" key="7">
    <source>
        <dbReference type="EMBL" id="KAG2292666.1"/>
    </source>
</evidence>
<evidence type="ECO:0000256" key="2">
    <source>
        <dbReference type="ARBA" id="ARBA00022692"/>
    </source>
</evidence>
<evidence type="ECO:0000259" key="6">
    <source>
        <dbReference type="Pfam" id="PF03124"/>
    </source>
</evidence>
<evidence type="ECO:0000313" key="8">
    <source>
        <dbReference type="Proteomes" id="UP000886595"/>
    </source>
</evidence>
<dbReference type="EMBL" id="JAAMPC010000009">
    <property type="protein sequence ID" value="KAG2292666.1"/>
    <property type="molecule type" value="Genomic_DNA"/>
</dbReference>
<dbReference type="GO" id="GO:0016020">
    <property type="term" value="C:membrane"/>
    <property type="evidence" value="ECO:0007669"/>
    <property type="project" value="UniProtKB-SubCell"/>
</dbReference>
<dbReference type="Proteomes" id="UP000886595">
    <property type="component" value="Unassembled WGS sequence"/>
</dbReference>
<proteinExistence type="predicted"/>